<evidence type="ECO:0000256" key="1">
    <source>
        <dbReference type="ARBA" id="ARBA00004141"/>
    </source>
</evidence>
<feature type="domain" description="Methyl-accepting transducer" evidence="10">
    <location>
        <begin position="397"/>
        <end position="633"/>
    </location>
</feature>
<evidence type="ECO:0000256" key="6">
    <source>
        <dbReference type="ARBA" id="ARBA00029447"/>
    </source>
</evidence>
<dbReference type="Pfam" id="PF00015">
    <property type="entry name" value="MCPsignal"/>
    <property type="match status" value="1"/>
</dbReference>
<keyword evidence="4 9" id="KW-0472">Membrane</keyword>
<dbReference type="FunFam" id="1.10.287.950:FF:000001">
    <property type="entry name" value="Methyl-accepting chemotaxis sensory transducer"/>
    <property type="match status" value="1"/>
</dbReference>
<feature type="domain" description="HAMP" evidence="11">
    <location>
        <begin position="340"/>
        <end position="392"/>
    </location>
</feature>
<comment type="subcellular location">
    <subcellularLocation>
        <location evidence="1">Membrane</location>
        <topology evidence="1">Multi-pass membrane protein</topology>
    </subcellularLocation>
</comment>
<sequence length="669" mass="71136">MAMLRTFLDRLMMWQKFIILAALGIGLALPPIYLYFNHANTVIDVSLNEQLGIGPGKTALNLLQQVQQHRGLSAAFLGASQLADKRQAKQEEVEKTLALLETQLKDQSGDLKEQLQKVRADWQGLSGGVAARSIDVPQSYQQHTALCVYLLKVVEQIADQFGLSLDPDADTYYLMRAVYVDLPTLAENLGQLRAKGAGLLATKQIDQNGKAVMYGLLSTARSGTERMENTLKKAIAANSDLQAKMGALVVEGSKNARDAAELARSKVASMDTLDYPAPDYIAFFTQSIDVEFKLTHAAMQQLDDLIAARISHQRSTRNLLFAAIAVMASLAAVIGWLVAASILRPVRQALAAAQAVAAGDLTHAIETGGKSETGQMLNALALMQQSLHKTITSTRDHANELANAADALATSSTQVSQASSQQSETTAAMAAVVEQLTVSISQVSDNTDDAGRASVNAGKLSQEGTLVIQQTATDIRDIAASIRSTATTISELGEQSKHISGIVAVIREVADQTNLLALNAAIEAARAGEYGRGFAVVADEVRKLAERTSGATKEIAQMIEQIRSHTTESVAGMNITVEKVGSVVASAEQARSAIERITKSAAVVEDAVGVINTALKEQTTASTQIASRVEQVAQMSEENTAAASATAASAQGLTVLATAMREEVKHFNV</sequence>
<organism evidence="12 13">
    <name type="scientific">Chitinimonas arctica</name>
    <dbReference type="NCBI Taxonomy" id="2594795"/>
    <lineage>
        <taxon>Bacteria</taxon>
        <taxon>Pseudomonadati</taxon>
        <taxon>Pseudomonadota</taxon>
        <taxon>Betaproteobacteria</taxon>
        <taxon>Neisseriales</taxon>
        <taxon>Chitinibacteraceae</taxon>
        <taxon>Chitinimonas</taxon>
    </lineage>
</organism>
<dbReference type="SUPFAM" id="SSF58104">
    <property type="entry name" value="Methyl-accepting chemotaxis protein (MCP) signaling domain"/>
    <property type="match status" value="1"/>
</dbReference>
<dbReference type="SMART" id="SM00304">
    <property type="entry name" value="HAMP"/>
    <property type="match status" value="1"/>
</dbReference>
<comment type="similarity">
    <text evidence="6">Belongs to the methyl-accepting chemotaxis (MCP) protein family.</text>
</comment>
<dbReference type="GO" id="GO:0006935">
    <property type="term" value="P:chemotaxis"/>
    <property type="evidence" value="ECO:0007669"/>
    <property type="project" value="UniProtKB-ARBA"/>
</dbReference>
<dbReference type="EMBL" id="CP041730">
    <property type="protein sequence ID" value="QDQ28325.1"/>
    <property type="molecule type" value="Genomic_DNA"/>
</dbReference>
<evidence type="ECO:0000259" key="10">
    <source>
        <dbReference type="PROSITE" id="PS50111"/>
    </source>
</evidence>
<dbReference type="InterPro" id="IPR003660">
    <property type="entry name" value="HAMP_dom"/>
</dbReference>
<dbReference type="OrthoDB" id="5178692at2"/>
<dbReference type="PROSITE" id="PS50885">
    <property type="entry name" value="HAMP"/>
    <property type="match status" value="1"/>
</dbReference>
<dbReference type="InterPro" id="IPR013587">
    <property type="entry name" value="Nitrate/nitrite_sensing"/>
</dbReference>
<evidence type="ECO:0000256" key="9">
    <source>
        <dbReference type="SAM" id="Phobius"/>
    </source>
</evidence>
<feature type="transmembrane region" description="Helical" evidence="9">
    <location>
        <begin position="319"/>
        <end position="339"/>
    </location>
</feature>
<protein>
    <submittedName>
        <fullName evidence="12">Methyl-accepting chemotaxis protein</fullName>
    </submittedName>
</protein>
<dbReference type="Pfam" id="PF00672">
    <property type="entry name" value="HAMP"/>
    <property type="match status" value="1"/>
</dbReference>
<evidence type="ECO:0000256" key="7">
    <source>
        <dbReference type="PROSITE-ProRule" id="PRU00284"/>
    </source>
</evidence>
<evidence type="ECO:0000256" key="4">
    <source>
        <dbReference type="ARBA" id="ARBA00023136"/>
    </source>
</evidence>
<accession>A0A516SJJ9</accession>
<dbReference type="Pfam" id="PF08376">
    <property type="entry name" value="NIT"/>
    <property type="match status" value="1"/>
</dbReference>
<evidence type="ECO:0000313" key="12">
    <source>
        <dbReference type="EMBL" id="QDQ28325.1"/>
    </source>
</evidence>
<dbReference type="InterPro" id="IPR004089">
    <property type="entry name" value="MCPsignal_dom"/>
</dbReference>
<dbReference type="GO" id="GO:0007165">
    <property type="term" value="P:signal transduction"/>
    <property type="evidence" value="ECO:0007669"/>
    <property type="project" value="UniProtKB-KW"/>
</dbReference>
<name>A0A516SJJ9_9NEIS</name>
<keyword evidence="2 9" id="KW-0812">Transmembrane</keyword>
<gene>
    <name evidence="12" type="ORF">FNU76_19305</name>
</gene>
<keyword evidence="5 7" id="KW-0807">Transducer</keyword>
<dbReference type="CDD" id="cd11386">
    <property type="entry name" value="MCP_signal"/>
    <property type="match status" value="1"/>
</dbReference>
<evidence type="ECO:0000259" key="11">
    <source>
        <dbReference type="PROSITE" id="PS50885"/>
    </source>
</evidence>
<dbReference type="PANTHER" id="PTHR32089:SF119">
    <property type="entry name" value="METHYL-ACCEPTING CHEMOTAXIS PROTEIN CTPL"/>
    <property type="match status" value="1"/>
</dbReference>
<keyword evidence="3 9" id="KW-1133">Transmembrane helix</keyword>
<dbReference type="AlphaFoldDB" id="A0A516SJJ9"/>
<keyword evidence="13" id="KW-1185">Reference proteome</keyword>
<dbReference type="KEGG" id="cari:FNU76_19305"/>
<evidence type="ECO:0000256" key="5">
    <source>
        <dbReference type="ARBA" id="ARBA00023224"/>
    </source>
</evidence>
<dbReference type="Proteomes" id="UP000317550">
    <property type="component" value="Chromosome"/>
</dbReference>
<evidence type="ECO:0000256" key="3">
    <source>
        <dbReference type="ARBA" id="ARBA00022989"/>
    </source>
</evidence>
<evidence type="ECO:0000256" key="2">
    <source>
        <dbReference type="ARBA" id="ARBA00022692"/>
    </source>
</evidence>
<dbReference type="PROSITE" id="PS50111">
    <property type="entry name" value="CHEMOTAXIS_TRANSDUC_2"/>
    <property type="match status" value="1"/>
</dbReference>
<keyword evidence="8" id="KW-0175">Coiled coil</keyword>
<dbReference type="Gene3D" id="1.10.287.950">
    <property type="entry name" value="Methyl-accepting chemotaxis protein"/>
    <property type="match status" value="1"/>
</dbReference>
<proteinExistence type="inferred from homology"/>
<evidence type="ECO:0000313" key="13">
    <source>
        <dbReference type="Proteomes" id="UP000317550"/>
    </source>
</evidence>
<dbReference type="PANTHER" id="PTHR32089">
    <property type="entry name" value="METHYL-ACCEPTING CHEMOTAXIS PROTEIN MCPB"/>
    <property type="match status" value="1"/>
</dbReference>
<feature type="coiled-coil region" evidence="8">
    <location>
        <begin position="83"/>
        <end position="117"/>
    </location>
</feature>
<reference evidence="13" key="1">
    <citation type="submission" date="2019-07" db="EMBL/GenBank/DDBJ databases">
        <title>Chitinimonas sp. nov., isolated from Ny-Alesund, arctica soil.</title>
        <authorList>
            <person name="Xu Q."/>
            <person name="Peng F."/>
        </authorList>
    </citation>
    <scope>NUCLEOTIDE SEQUENCE [LARGE SCALE GENOMIC DNA]</scope>
    <source>
        <strain evidence="13">R3-44</strain>
    </source>
</reference>
<dbReference type="GO" id="GO:0016020">
    <property type="term" value="C:membrane"/>
    <property type="evidence" value="ECO:0007669"/>
    <property type="project" value="UniProtKB-SubCell"/>
</dbReference>
<dbReference type="SMART" id="SM00283">
    <property type="entry name" value="MA"/>
    <property type="match status" value="1"/>
</dbReference>
<evidence type="ECO:0000256" key="8">
    <source>
        <dbReference type="SAM" id="Coils"/>
    </source>
</evidence>